<proteinExistence type="inferred from homology"/>
<dbReference type="PANTHER" id="PTHR19923">
    <property type="entry name" value="WD40 REPEAT PROTEINPRL1/PRL2-RELATED"/>
    <property type="match status" value="1"/>
</dbReference>
<evidence type="ECO:0000256" key="4">
    <source>
        <dbReference type="ARBA" id="ARBA00023187"/>
    </source>
</evidence>
<dbReference type="Gene3D" id="2.130.10.10">
    <property type="entry name" value="YVTN repeat-like/Quinoprotein amine dehydrogenase"/>
    <property type="match status" value="1"/>
</dbReference>
<dbReference type="AlphaFoldDB" id="A0A1E4TAT2"/>
<dbReference type="PRINTS" id="PR00320">
    <property type="entry name" value="GPROTEINBRPT"/>
</dbReference>
<evidence type="ECO:0000313" key="9">
    <source>
        <dbReference type="EMBL" id="ODV88866.1"/>
    </source>
</evidence>
<organism evidence="9 10">
    <name type="scientific">Tortispora caseinolytica NRRL Y-17796</name>
    <dbReference type="NCBI Taxonomy" id="767744"/>
    <lineage>
        <taxon>Eukaryota</taxon>
        <taxon>Fungi</taxon>
        <taxon>Dikarya</taxon>
        <taxon>Ascomycota</taxon>
        <taxon>Saccharomycotina</taxon>
        <taxon>Trigonopsidomycetes</taxon>
        <taxon>Trigonopsidales</taxon>
        <taxon>Trigonopsidaceae</taxon>
        <taxon>Tortispora</taxon>
    </lineage>
</organism>
<keyword evidence="8" id="KW-0539">Nucleus</keyword>
<dbReference type="SUPFAM" id="SSF50978">
    <property type="entry name" value="WD40 repeat-like"/>
    <property type="match status" value="1"/>
</dbReference>
<keyword evidence="4 8" id="KW-0508">mRNA splicing</keyword>
<dbReference type="InterPro" id="IPR015943">
    <property type="entry name" value="WD40/YVTN_repeat-like_dom_sf"/>
</dbReference>
<evidence type="ECO:0000256" key="2">
    <source>
        <dbReference type="ARBA" id="ARBA00022728"/>
    </source>
</evidence>
<dbReference type="FunFam" id="2.130.10.10:FF:000012">
    <property type="entry name" value="Putative pleiotropic regulator 1"/>
    <property type="match status" value="1"/>
</dbReference>
<dbReference type="PROSITE" id="PS00678">
    <property type="entry name" value="WD_REPEATS_1"/>
    <property type="match status" value="1"/>
</dbReference>
<keyword evidence="1 7" id="KW-0853">WD repeat</keyword>
<feature type="repeat" description="WD" evidence="7">
    <location>
        <begin position="55"/>
        <end position="96"/>
    </location>
</feature>
<evidence type="ECO:0000256" key="8">
    <source>
        <dbReference type="RuleBase" id="RU369036"/>
    </source>
</evidence>
<dbReference type="InterPro" id="IPR020472">
    <property type="entry name" value="WD40_PAC1"/>
</dbReference>
<reference evidence="10" key="1">
    <citation type="submission" date="2016-02" db="EMBL/GenBank/DDBJ databases">
        <title>Comparative genomics of biotechnologically important yeasts.</title>
        <authorList>
            <consortium name="DOE Joint Genome Institute"/>
            <person name="Riley R."/>
            <person name="Haridas S."/>
            <person name="Wolfe K.H."/>
            <person name="Lopes M.R."/>
            <person name="Hittinger C.T."/>
            <person name="Goker M."/>
            <person name="Salamov A."/>
            <person name="Wisecaver J."/>
            <person name="Long T.M."/>
            <person name="Aerts A.L."/>
            <person name="Barry K."/>
            <person name="Choi C."/>
            <person name="Clum A."/>
            <person name="Coughlan A.Y."/>
            <person name="Deshpande S."/>
            <person name="Douglass A.P."/>
            <person name="Hanson S.J."/>
            <person name="Klenk H.-P."/>
            <person name="Labutti K."/>
            <person name="Lapidus A."/>
            <person name="Lindquist E."/>
            <person name="Lipzen A."/>
            <person name="Meier-Kolthoff J.P."/>
            <person name="Ohm R.A."/>
            <person name="Otillar R.P."/>
            <person name="Pangilinan J."/>
            <person name="Peng Y."/>
            <person name="Rokas A."/>
            <person name="Rosa C.A."/>
            <person name="Scheuner C."/>
            <person name="Sibirny A.A."/>
            <person name="Slot J.C."/>
            <person name="Stielow J.B."/>
            <person name="Sun H."/>
            <person name="Kurtzman C.P."/>
            <person name="Blackwell M."/>
            <person name="Jeffries T.W."/>
            <person name="Grigoriev I.V."/>
        </authorList>
    </citation>
    <scope>NUCLEOTIDE SEQUENCE [LARGE SCALE GENOMIC DNA]</scope>
    <source>
        <strain evidence="10">NRRL Y-17796</strain>
    </source>
</reference>
<dbReference type="OrthoDB" id="10256122at2759"/>
<evidence type="ECO:0000256" key="1">
    <source>
        <dbReference type="ARBA" id="ARBA00022574"/>
    </source>
</evidence>
<evidence type="ECO:0000256" key="5">
    <source>
        <dbReference type="ARBA" id="ARBA00025726"/>
    </source>
</evidence>
<dbReference type="PROSITE" id="PS50082">
    <property type="entry name" value="WD_REPEATS_2"/>
    <property type="match status" value="4"/>
</dbReference>
<keyword evidence="2 8" id="KW-0747">Spliceosome</keyword>
<dbReference type="Pfam" id="PF00400">
    <property type="entry name" value="WD40"/>
    <property type="match status" value="6"/>
</dbReference>
<dbReference type="GO" id="GO:0000398">
    <property type="term" value="P:mRNA splicing, via spliceosome"/>
    <property type="evidence" value="ECO:0007669"/>
    <property type="project" value="UniProtKB-UniRule"/>
</dbReference>
<sequence length="307" mass="34163">MQDHLQWTLHRVITGHGGWVRSVCVDPANQWFATGSADRTIKLWNLATGDLLLTLTGHIMAPRALAVSERHPYLFSAGEDKSVKCWDLETNKVVRQYHGHLSAVYALDIHPSLDIFATAGRDSTVRVWDMRTREAIYILDGHKSTVHALKCQAADPQIISGSADATIRLWDLAAGKTSAVLTHHKKSVRALALHPREFTFASASADNIKQWRLPEGSFMLNFESQDAIFNTLALNHDNVCFAGSDDGQMVFYDWSSGSVFQSCETTNVPGSLDSEKGIMASTFDMTGLRLITCESDKSIKIWKEIER</sequence>
<dbReference type="PANTHER" id="PTHR19923:SF0">
    <property type="entry name" value="PLEIOTROPIC REGULATOR 1"/>
    <property type="match status" value="1"/>
</dbReference>
<comment type="subcellular location">
    <subcellularLocation>
        <location evidence="8">Nucleus</location>
    </subcellularLocation>
</comment>
<keyword evidence="8" id="KW-0507">mRNA processing</keyword>
<accession>A0A1E4TAT2</accession>
<dbReference type="GO" id="GO:0071013">
    <property type="term" value="C:catalytic step 2 spliceosome"/>
    <property type="evidence" value="ECO:0007669"/>
    <property type="project" value="TreeGrafter"/>
</dbReference>
<evidence type="ECO:0000256" key="7">
    <source>
        <dbReference type="PROSITE-ProRule" id="PRU00221"/>
    </source>
</evidence>
<dbReference type="Proteomes" id="UP000095023">
    <property type="component" value="Unassembled WGS sequence"/>
</dbReference>
<comment type="subunit">
    <text evidence="8">Associated with the spliceosome.</text>
</comment>
<feature type="repeat" description="WD" evidence="7">
    <location>
        <begin position="13"/>
        <end position="54"/>
    </location>
</feature>
<dbReference type="SMART" id="SM00320">
    <property type="entry name" value="WD40"/>
    <property type="match status" value="7"/>
</dbReference>
<dbReference type="InterPro" id="IPR019775">
    <property type="entry name" value="WD40_repeat_CS"/>
</dbReference>
<evidence type="ECO:0000256" key="3">
    <source>
        <dbReference type="ARBA" id="ARBA00022737"/>
    </source>
</evidence>
<comment type="function">
    <text evidence="8">Involved in pre-mRNA splicing and required for cell cycle progression at G2/M.</text>
</comment>
<dbReference type="InterPro" id="IPR036322">
    <property type="entry name" value="WD40_repeat_dom_sf"/>
</dbReference>
<dbReference type="InterPro" id="IPR045241">
    <property type="entry name" value="Prp46/PLRG1-like"/>
</dbReference>
<dbReference type="EMBL" id="KV453843">
    <property type="protein sequence ID" value="ODV88866.1"/>
    <property type="molecule type" value="Genomic_DNA"/>
</dbReference>
<dbReference type="GO" id="GO:0071011">
    <property type="term" value="C:precatalytic spliceosome"/>
    <property type="evidence" value="ECO:0007669"/>
    <property type="project" value="TreeGrafter"/>
</dbReference>
<protein>
    <recommendedName>
        <fullName evidence="6 8">Pre-mRNA-splicing factor PRP46</fullName>
    </recommendedName>
    <alternativeName>
        <fullName evidence="8">Pre-mRNA-processing protein 46</fullName>
    </alternativeName>
</protein>
<dbReference type="PROSITE" id="PS50294">
    <property type="entry name" value="WD_REPEATS_REGION"/>
    <property type="match status" value="4"/>
</dbReference>
<evidence type="ECO:0000313" key="10">
    <source>
        <dbReference type="Proteomes" id="UP000095023"/>
    </source>
</evidence>
<comment type="similarity">
    <text evidence="5 8">Belongs to the WD repeat PRL1/PRL2 family.</text>
</comment>
<feature type="repeat" description="WD" evidence="7">
    <location>
        <begin position="139"/>
        <end position="180"/>
    </location>
</feature>
<dbReference type="GO" id="GO:0000974">
    <property type="term" value="C:Prp19 complex"/>
    <property type="evidence" value="ECO:0007669"/>
    <property type="project" value="TreeGrafter"/>
</dbReference>
<keyword evidence="3 8" id="KW-0677">Repeat</keyword>
<keyword evidence="10" id="KW-1185">Reference proteome</keyword>
<feature type="repeat" description="WD" evidence="7">
    <location>
        <begin position="97"/>
        <end position="138"/>
    </location>
</feature>
<dbReference type="InterPro" id="IPR001680">
    <property type="entry name" value="WD40_rpt"/>
</dbReference>
<dbReference type="CDD" id="cd00200">
    <property type="entry name" value="WD40"/>
    <property type="match status" value="1"/>
</dbReference>
<evidence type="ECO:0000256" key="6">
    <source>
        <dbReference type="ARBA" id="ARBA00026147"/>
    </source>
</evidence>
<gene>
    <name evidence="9" type="ORF">CANCADRAFT_29083</name>
</gene>
<name>A0A1E4TAT2_9ASCO</name>